<evidence type="ECO:0000313" key="2">
    <source>
        <dbReference type="EMBL" id="KZT21127.1"/>
    </source>
</evidence>
<feature type="compositionally biased region" description="Low complexity" evidence="1">
    <location>
        <begin position="75"/>
        <end position="85"/>
    </location>
</feature>
<evidence type="ECO:0000313" key="3">
    <source>
        <dbReference type="Proteomes" id="UP000076761"/>
    </source>
</evidence>
<protein>
    <submittedName>
        <fullName evidence="2">Uncharacterized protein</fullName>
    </submittedName>
</protein>
<name>A0A165PJH6_9AGAM</name>
<gene>
    <name evidence="2" type="ORF">NEOLEDRAFT_1181900</name>
</gene>
<organism evidence="2 3">
    <name type="scientific">Neolentinus lepideus HHB14362 ss-1</name>
    <dbReference type="NCBI Taxonomy" id="1314782"/>
    <lineage>
        <taxon>Eukaryota</taxon>
        <taxon>Fungi</taxon>
        <taxon>Dikarya</taxon>
        <taxon>Basidiomycota</taxon>
        <taxon>Agaricomycotina</taxon>
        <taxon>Agaricomycetes</taxon>
        <taxon>Gloeophyllales</taxon>
        <taxon>Gloeophyllaceae</taxon>
        <taxon>Neolentinus</taxon>
    </lineage>
</organism>
<keyword evidence="3" id="KW-1185">Reference proteome</keyword>
<proteinExistence type="predicted"/>
<feature type="region of interest" description="Disordered" evidence="1">
    <location>
        <begin position="16"/>
        <end position="120"/>
    </location>
</feature>
<accession>A0A165PJH6</accession>
<dbReference type="AlphaFoldDB" id="A0A165PJH6"/>
<dbReference type="EMBL" id="KV425610">
    <property type="protein sequence ID" value="KZT21127.1"/>
    <property type="molecule type" value="Genomic_DNA"/>
</dbReference>
<evidence type="ECO:0000256" key="1">
    <source>
        <dbReference type="SAM" id="MobiDB-lite"/>
    </source>
</evidence>
<sequence>MLKSYPRYAVQPGYISQPYPLSAHNRRHLHHEAQIPTNEHRSRSCSRSRSPTPHRVSIWKHLFKSSSSKSKRKSTTAVSVPSSPTFRHDPRPKRSSLRNRNSQAAAPKRVTFHGKDEILW</sequence>
<dbReference type="Proteomes" id="UP000076761">
    <property type="component" value="Unassembled WGS sequence"/>
</dbReference>
<feature type="compositionally biased region" description="Basic residues" evidence="1">
    <location>
        <begin position="57"/>
        <end position="74"/>
    </location>
</feature>
<reference evidence="2 3" key="1">
    <citation type="journal article" date="2016" name="Mol. Biol. Evol.">
        <title>Comparative Genomics of Early-Diverging Mushroom-Forming Fungi Provides Insights into the Origins of Lignocellulose Decay Capabilities.</title>
        <authorList>
            <person name="Nagy L.G."/>
            <person name="Riley R."/>
            <person name="Tritt A."/>
            <person name="Adam C."/>
            <person name="Daum C."/>
            <person name="Floudas D."/>
            <person name="Sun H."/>
            <person name="Yadav J.S."/>
            <person name="Pangilinan J."/>
            <person name="Larsson K.H."/>
            <person name="Matsuura K."/>
            <person name="Barry K."/>
            <person name="Labutti K."/>
            <person name="Kuo R."/>
            <person name="Ohm R.A."/>
            <person name="Bhattacharya S.S."/>
            <person name="Shirouzu T."/>
            <person name="Yoshinaga Y."/>
            <person name="Martin F.M."/>
            <person name="Grigoriev I.V."/>
            <person name="Hibbett D.S."/>
        </authorList>
    </citation>
    <scope>NUCLEOTIDE SEQUENCE [LARGE SCALE GENOMIC DNA]</scope>
    <source>
        <strain evidence="2 3">HHB14362 ss-1</strain>
    </source>
</reference>
<dbReference type="InParanoid" id="A0A165PJH6"/>